<dbReference type="AlphaFoldDB" id="A0A0E0QDU0"/>
<dbReference type="HOGENOM" id="CLU_1799630_0_0_1"/>
<proteinExistence type="predicted"/>
<reference evidence="3" key="1">
    <citation type="submission" date="2013-06" db="EMBL/GenBank/DDBJ databases">
        <authorList>
            <person name="Zhao Q."/>
        </authorList>
    </citation>
    <scope>NUCLEOTIDE SEQUENCE</scope>
    <source>
        <strain evidence="3">cv. W1943</strain>
    </source>
</reference>
<sequence length="144" mass="16978">MKKRPICKQQKTMKKEKNVLTWTFLSILHILISNFSYFLLSSPLTAITVLLNDLPVVPLLNHRLLFLFSLLSFAIILTSYSILHVCSCNNHFYFKGKGYNWREKKRIKLERKGKRTVEDNQQNIRLGKELDKMEKTKRSMESNS</sequence>
<keyword evidence="3" id="KW-1185">Reference proteome</keyword>
<accession>A0A0E0QDU0</accession>
<feature type="transmembrane region" description="Helical" evidence="1">
    <location>
        <begin position="60"/>
        <end position="83"/>
    </location>
</feature>
<evidence type="ECO:0008006" key="4">
    <source>
        <dbReference type="Google" id="ProtNLM"/>
    </source>
</evidence>
<feature type="transmembrane region" description="Helical" evidence="1">
    <location>
        <begin position="20"/>
        <end position="40"/>
    </location>
</feature>
<dbReference type="Proteomes" id="UP000008022">
    <property type="component" value="Unassembled WGS sequence"/>
</dbReference>
<keyword evidence="1" id="KW-1133">Transmembrane helix</keyword>
<protein>
    <recommendedName>
        <fullName evidence="4">Transmembrane protein</fullName>
    </recommendedName>
</protein>
<dbReference type="EnsemblPlants" id="ORUFI08G01760.1">
    <property type="protein sequence ID" value="ORUFI08G01760.1"/>
    <property type="gene ID" value="ORUFI08G01760"/>
</dbReference>
<organism evidence="2 3">
    <name type="scientific">Oryza rufipogon</name>
    <name type="common">Brownbeard rice</name>
    <name type="synonym">Asian wild rice</name>
    <dbReference type="NCBI Taxonomy" id="4529"/>
    <lineage>
        <taxon>Eukaryota</taxon>
        <taxon>Viridiplantae</taxon>
        <taxon>Streptophyta</taxon>
        <taxon>Embryophyta</taxon>
        <taxon>Tracheophyta</taxon>
        <taxon>Spermatophyta</taxon>
        <taxon>Magnoliopsida</taxon>
        <taxon>Liliopsida</taxon>
        <taxon>Poales</taxon>
        <taxon>Poaceae</taxon>
        <taxon>BOP clade</taxon>
        <taxon>Oryzoideae</taxon>
        <taxon>Oryzeae</taxon>
        <taxon>Oryzinae</taxon>
        <taxon>Oryza</taxon>
    </lineage>
</organism>
<evidence type="ECO:0000313" key="2">
    <source>
        <dbReference type="EnsemblPlants" id="ORUFI08G01760.1"/>
    </source>
</evidence>
<evidence type="ECO:0000313" key="3">
    <source>
        <dbReference type="Proteomes" id="UP000008022"/>
    </source>
</evidence>
<reference evidence="2" key="2">
    <citation type="submission" date="2015-06" db="UniProtKB">
        <authorList>
            <consortium name="EnsemblPlants"/>
        </authorList>
    </citation>
    <scope>IDENTIFICATION</scope>
</reference>
<keyword evidence="1" id="KW-0472">Membrane</keyword>
<dbReference type="Gramene" id="ORUFI08G01760.1">
    <property type="protein sequence ID" value="ORUFI08G01760.1"/>
    <property type="gene ID" value="ORUFI08G01760"/>
</dbReference>
<name>A0A0E0QDU0_ORYRU</name>
<keyword evidence="1" id="KW-0812">Transmembrane</keyword>
<evidence type="ECO:0000256" key="1">
    <source>
        <dbReference type="SAM" id="Phobius"/>
    </source>
</evidence>